<dbReference type="Proteomes" id="UP000199354">
    <property type="component" value="Unassembled WGS sequence"/>
</dbReference>
<evidence type="ECO:0000313" key="1">
    <source>
        <dbReference type="EMBL" id="SCY94286.1"/>
    </source>
</evidence>
<dbReference type="STRING" id="490189.SAMN02927903_03018"/>
<organism evidence="1 2">
    <name type="scientific">Flavobacterium caeni</name>
    <dbReference type="NCBI Taxonomy" id="490189"/>
    <lineage>
        <taxon>Bacteria</taxon>
        <taxon>Pseudomonadati</taxon>
        <taxon>Bacteroidota</taxon>
        <taxon>Flavobacteriia</taxon>
        <taxon>Flavobacteriales</taxon>
        <taxon>Flavobacteriaceae</taxon>
        <taxon>Flavobacterium</taxon>
    </lineage>
</organism>
<dbReference type="AlphaFoldDB" id="A0A1G5K135"/>
<keyword evidence="2" id="KW-1185">Reference proteome</keyword>
<dbReference type="EMBL" id="FMVF01000019">
    <property type="protein sequence ID" value="SCY94286.1"/>
    <property type="molecule type" value="Genomic_DNA"/>
</dbReference>
<name>A0A1G5K135_9FLAO</name>
<sequence>MARGISVKTLLGKKHETFTLDGILGEVLGEQESSGIWVLYGNEKNGKTTLALMIAEALTQFGSVSYISGEEGTGFSFQQNVKRSKIDLKQTKIKFYDYLEIPEIEAMLSKRQASRIVVIDNATSYVDDLKSAVLRKLKMKFPKVLFIIMAHEEKNEPTTAMAKLAKKLCNVYIRVVGLTAFVGGRCKGGTIIIDDQKAMLYHGSEITKQ</sequence>
<protein>
    <submittedName>
        <fullName evidence="1">ATPase family associated with various cellular activities (AAA)</fullName>
    </submittedName>
</protein>
<dbReference type="RefSeq" id="WP_091146147.1">
    <property type="nucleotide sequence ID" value="NZ_FMVF01000019.1"/>
</dbReference>
<dbReference type="OrthoDB" id="796468at2"/>
<accession>A0A1G5K135</accession>
<reference evidence="1 2" key="1">
    <citation type="submission" date="2016-10" db="EMBL/GenBank/DDBJ databases">
        <authorList>
            <person name="de Groot N.N."/>
        </authorList>
    </citation>
    <scope>NUCLEOTIDE SEQUENCE [LARGE SCALE GENOMIC DNA]</scope>
    <source>
        <strain evidence="1 2">CGMCC 1.7031</strain>
    </source>
</reference>
<dbReference type="Gene3D" id="3.40.50.300">
    <property type="entry name" value="P-loop containing nucleotide triphosphate hydrolases"/>
    <property type="match status" value="1"/>
</dbReference>
<dbReference type="InterPro" id="IPR027417">
    <property type="entry name" value="P-loop_NTPase"/>
</dbReference>
<evidence type="ECO:0000313" key="2">
    <source>
        <dbReference type="Proteomes" id="UP000199354"/>
    </source>
</evidence>
<proteinExistence type="predicted"/>
<dbReference type="SUPFAM" id="SSF52540">
    <property type="entry name" value="P-loop containing nucleoside triphosphate hydrolases"/>
    <property type="match status" value="1"/>
</dbReference>
<gene>
    <name evidence="1" type="ORF">SAMN02927903_03018</name>
</gene>